<dbReference type="CTD" id="68916889"/>
<dbReference type="RefSeq" id="XP_045098795.1">
    <property type="nucleotide sequence ID" value="XM_045241273.1"/>
</dbReference>
<dbReference type="GeneID" id="68916889"/>
<protein>
    <submittedName>
        <fullName evidence="1">Protein CBG25398</fullName>
    </submittedName>
</protein>
<organism evidence="1 2">
    <name type="scientific">Caenorhabditis briggsae</name>
    <dbReference type="NCBI Taxonomy" id="6238"/>
    <lineage>
        <taxon>Eukaryota</taxon>
        <taxon>Metazoa</taxon>
        <taxon>Ecdysozoa</taxon>
        <taxon>Nematoda</taxon>
        <taxon>Chromadorea</taxon>
        <taxon>Rhabditida</taxon>
        <taxon>Rhabditina</taxon>
        <taxon>Rhabditomorpha</taxon>
        <taxon>Rhabditoidea</taxon>
        <taxon>Rhabditidae</taxon>
        <taxon>Peloderinae</taxon>
        <taxon>Caenorhabditis</taxon>
    </lineage>
</organism>
<sequence>MRDLVRLGFCSIRYVLMESDKQRHKAMVTFSTRMGAFQSRTLLNVNWLPTPKKSLTIVLTVHRNRTEFPRSAAQTSLSTVYQDKPIT</sequence>
<evidence type="ECO:0000313" key="1">
    <source>
        <dbReference type="EMBL" id="CAR99230.1"/>
    </source>
</evidence>
<dbReference type="HOGENOM" id="CLU_2485330_0_0_1"/>
<reference evidence="1 2" key="1">
    <citation type="journal article" date="2003" name="PLoS Biol.">
        <title>The genome sequence of Caenorhabditis briggsae: a platform for comparative genomics.</title>
        <authorList>
            <person name="Stein L.D."/>
            <person name="Bao Z."/>
            <person name="Blasiar D."/>
            <person name="Blumenthal T."/>
            <person name="Brent M.R."/>
            <person name="Chen N."/>
            <person name="Chinwalla A."/>
            <person name="Clarke L."/>
            <person name="Clee C."/>
            <person name="Coghlan A."/>
            <person name="Coulson A."/>
            <person name="D'Eustachio P."/>
            <person name="Fitch D.H."/>
            <person name="Fulton L.A."/>
            <person name="Fulton R.E."/>
            <person name="Griffiths-Jones S."/>
            <person name="Harris T.W."/>
            <person name="Hillier L.W."/>
            <person name="Kamath R."/>
            <person name="Kuwabara P.E."/>
            <person name="Mardis E.R."/>
            <person name="Marra M.A."/>
            <person name="Miner T.L."/>
            <person name="Minx P."/>
            <person name="Mullikin J.C."/>
            <person name="Plumb R.W."/>
            <person name="Rogers J."/>
            <person name="Schein J.E."/>
            <person name="Sohrmann M."/>
            <person name="Spieth J."/>
            <person name="Stajich J.E."/>
            <person name="Wei C."/>
            <person name="Willey D."/>
            <person name="Wilson R.K."/>
            <person name="Durbin R."/>
            <person name="Waterston R.H."/>
        </authorList>
    </citation>
    <scope>NUCLEOTIDE SEQUENCE [LARGE SCALE GENOMIC DNA]</scope>
    <source>
        <strain evidence="1 2">AF16</strain>
    </source>
</reference>
<accession>B6IH50</accession>
<dbReference type="AlphaFoldDB" id="B6IH50"/>
<evidence type="ECO:0000313" key="2">
    <source>
        <dbReference type="Proteomes" id="UP000008549"/>
    </source>
</evidence>
<dbReference type="KEGG" id="cbr:CBG_25398"/>
<dbReference type="Proteomes" id="UP000008549">
    <property type="component" value="Unassembled WGS sequence"/>
</dbReference>
<gene>
    <name evidence="1" type="ORF">CBG25398</name>
    <name evidence="1" type="ORF">CBG_25398</name>
</gene>
<proteinExistence type="predicted"/>
<name>B6IH50_CAEBR</name>
<dbReference type="InParanoid" id="B6IH50"/>
<dbReference type="EMBL" id="HE601507">
    <property type="protein sequence ID" value="CAR99230.1"/>
    <property type="molecule type" value="Genomic_DNA"/>
</dbReference>
<reference evidence="1 2" key="2">
    <citation type="journal article" date="2011" name="PLoS Genet.">
        <title>Caenorhabditis briggsae recombinant inbred line genotypes reveal inter-strain incompatibility and the evolution of recombination.</title>
        <authorList>
            <person name="Ross J.A."/>
            <person name="Koboldt D.C."/>
            <person name="Staisch J.E."/>
            <person name="Chamberlin H.M."/>
            <person name="Gupta B.P."/>
            <person name="Miller R.D."/>
            <person name="Baird S.E."/>
            <person name="Haag E.S."/>
        </authorList>
    </citation>
    <scope>NUCLEOTIDE SEQUENCE [LARGE SCALE GENOMIC DNA]</scope>
    <source>
        <strain evidence="1 2">AF16</strain>
    </source>
</reference>
<keyword evidence="2" id="KW-1185">Reference proteome</keyword>